<dbReference type="Gene3D" id="1.10.357.10">
    <property type="entry name" value="Tetracycline Repressor, domain 2"/>
    <property type="match status" value="1"/>
</dbReference>
<protein>
    <submittedName>
        <fullName evidence="3">TetR/AcrR family transcriptional regulator</fullName>
    </submittedName>
</protein>
<accession>A0ABU9YR50</accession>
<gene>
    <name evidence="3" type="ORF">WG926_23505</name>
</gene>
<evidence type="ECO:0000313" key="4">
    <source>
        <dbReference type="Proteomes" id="UP001413721"/>
    </source>
</evidence>
<evidence type="ECO:0000256" key="1">
    <source>
        <dbReference type="SAM" id="MobiDB-lite"/>
    </source>
</evidence>
<reference evidence="3 4" key="1">
    <citation type="submission" date="2024-03" db="EMBL/GenBank/DDBJ databases">
        <title>High-quality draft genome sequencing of Tistrella sp. BH-R2-4.</title>
        <authorList>
            <person name="Dong C."/>
        </authorList>
    </citation>
    <scope>NUCLEOTIDE SEQUENCE [LARGE SCALE GENOMIC DNA]</scope>
    <source>
        <strain evidence="3 4">BH-R2-4</strain>
    </source>
</reference>
<dbReference type="InterPro" id="IPR009057">
    <property type="entry name" value="Homeodomain-like_sf"/>
</dbReference>
<evidence type="ECO:0000259" key="2">
    <source>
        <dbReference type="Pfam" id="PF08511"/>
    </source>
</evidence>
<sequence>MPGHNDTAAAGREENAGGGDSIGAIIDAALNRAAIDGWDGLTLTAIADEAGMSLAALSSHVGSVSDILDAFSRRIDRAMLAEADDEPDAFAEQPVKDRLLALIMARLDALEPHRPALRRLADRAERGIPALDLICGQGMRLQRSMGWLAAAAGIEARGLSGLARRQALAAIYLATLRAWLKDDTDDKARTMKTLDGLLDRAGRWSRAAKHFTQRGSRWGRRDKTARAGMAPDGPLADPRDPPAPSGDPAPAATPRLRRPDQRVARIAATVFAENTQPMSVHDGRYARAAIFVQCKNDLDLPASL</sequence>
<dbReference type="SUPFAM" id="SSF46689">
    <property type="entry name" value="Homeodomain-like"/>
    <property type="match status" value="1"/>
</dbReference>
<name>A0ABU9YR50_9PROT</name>
<feature type="compositionally biased region" description="Basic residues" evidence="1">
    <location>
        <begin position="208"/>
        <end position="218"/>
    </location>
</feature>
<dbReference type="Pfam" id="PF08511">
    <property type="entry name" value="COQ9"/>
    <property type="match status" value="1"/>
</dbReference>
<dbReference type="InterPro" id="IPR013718">
    <property type="entry name" value="COQ9_C"/>
</dbReference>
<evidence type="ECO:0000313" key="3">
    <source>
        <dbReference type="EMBL" id="MEN2991299.1"/>
    </source>
</evidence>
<organism evidence="3 4">
    <name type="scientific">Tistrella arctica</name>
    <dbReference type="NCBI Taxonomy" id="3133430"/>
    <lineage>
        <taxon>Bacteria</taxon>
        <taxon>Pseudomonadati</taxon>
        <taxon>Pseudomonadota</taxon>
        <taxon>Alphaproteobacteria</taxon>
        <taxon>Geminicoccales</taxon>
        <taxon>Geminicoccaceae</taxon>
        <taxon>Tistrella</taxon>
    </lineage>
</organism>
<dbReference type="RefSeq" id="WP_345938416.1">
    <property type="nucleotide sequence ID" value="NZ_JBBKTW010000010.1"/>
</dbReference>
<feature type="region of interest" description="Disordered" evidence="1">
    <location>
        <begin position="208"/>
        <end position="260"/>
    </location>
</feature>
<keyword evidence="4" id="KW-1185">Reference proteome</keyword>
<dbReference type="EMBL" id="JBBKTW010000010">
    <property type="protein sequence ID" value="MEN2991299.1"/>
    <property type="molecule type" value="Genomic_DNA"/>
</dbReference>
<dbReference type="Proteomes" id="UP001413721">
    <property type="component" value="Unassembled WGS sequence"/>
</dbReference>
<proteinExistence type="predicted"/>
<feature type="domain" description="COQ9 C-terminal" evidence="2">
    <location>
        <begin position="163"/>
        <end position="200"/>
    </location>
</feature>
<comment type="caution">
    <text evidence="3">The sequence shown here is derived from an EMBL/GenBank/DDBJ whole genome shotgun (WGS) entry which is preliminary data.</text>
</comment>